<dbReference type="CDD" id="cd00165">
    <property type="entry name" value="S4"/>
    <property type="match status" value="1"/>
</dbReference>
<dbReference type="PROSITE" id="PS50889">
    <property type="entry name" value="S4"/>
    <property type="match status" value="1"/>
</dbReference>
<evidence type="ECO:0000259" key="6">
    <source>
        <dbReference type="SMART" id="SM00363"/>
    </source>
</evidence>
<keyword evidence="2 4" id="KW-0413">Isomerase</keyword>
<dbReference type="AlphaFoldDB" id="A0A1I2IMS1"/>
<dbReference type="Gene3D" id="3.30.70.1560">
    <property type="entry name" value="Alpha-L RNA-binding motif"/>
    <property type="match status" value="1"/>
</dbReference>
<evidence type="ECO:0000256" key="4">
    <source>
        <dbReference type="RuleBase" id="RU003887"/>
    </source>
</evidence>
<evidence type="ECO:0000313" key="8">
    <source>
        <dbReference type="Proteomes" id="UP000199513"/>
    </source>
</evidence>
<dbReference type="InterPro" id="IPR020094">
    <property type="entry name" value="TruA/RsuA/RluB/E/F_N"/>
</dbReference>
<organism evidence="7 8">
    <name type="scientific">Thermoflexibacter ruber</name>
    <dbReference type="NCBI Taxonomy" id="1003"/>
    <lineage>
        <taxon>Bacteria</taxon>
        <taxon>Pseudomonadati</taxon>
        <taxon>Bacteroidota</taxon>
        <taxon>Cytophagia</taxon>
        <taxon>Cytophagales</taxon>
        <taxon>Thermoflexibacteraceae</taxon>
        <taxon>Thermoflexibacter</taxon>
    </lineage>
</organism>
<keyword evidence="3" id="KW-0694">RNA-binding</keyword>
<comment type="similarity">
    <text evidence="1 4">Belongs to the pseudouridine synthase RsuA family.</text>
</comment>
<feature type="compositionally biased region" description="Basic and acidic residues" evidence="5">
    <location>
        <begin position="32"/>
        <end position="58"/>
    </location>
</feature>
<dbReference type="InterPro" id="IPR002942">
    <property type="entry name" value="S4_RNA-bd"/>
</dbReference>
<dbReference type="SUPFAM" id="SSF55120">
    <property type="entry name" value="Pseudouridine synthase"/>
    <property type="match status" value="1"/>
</dbReference>
<dbReference type="InterPro" id="IPR050343">
    <property type="entry name" value="RsuA_PseudoU_synthase"/>
</dbReference>
<dbReference type="NCBIfam" id="TIGR00093">
    <property type="entry name" value="pseudouridine synthase"/>
    <property type="match status" value="1"/>
</dbReference>
<dbReference type="Proteomes" id="UP000199513">
    <property type="component" value="Unassembled WGS sequence"/>
</dbReference>
<dbReference type="RefSeq" id="WP_245764090.1">
    <property type="nucleotide sequence ID" value="NZ_FONY01000034.1"/>
</dbReference>
<dbReference type="CDD" id="cd02870">
    <property type="entry name" value="PseudoU_synth_RsuA_like"/>
    <property type="match status" value="1"/>
</dbReference>
<evidence type="ECO:0000313" key="7">
    <source>
        <dbReference type="EMBL" id="SFF43702.1"/>
    </source>
</evidence>
<dbReference type="STRING" id="1003.SAMN04488541_103422"/>
<dbReference type="Gene3D" id="3.30.70.580">
    <property type="entry name" value="Pseudouridine synthase I, catalytic domain, N-terminal subdomain"/>
    <property type="match status" value="1"/>
</dbReference>
<evidence type="ECO:0000256" key="1">
    <source>
        <dbReference type="ARBA" id="ARBA00008348"/>
    </source>
</evidence>
<evidence type="ECO:0000256" key="5">
    <source>
        <dbReference type="SAM" id="MobiDB-lite"/>
    </source>
</evidence>
<gene>
    <name evidence="7" type="ORF">SAMN04488541_103422</name>
</gene>
<accession>A0A1I2IMS1</accession>
<feature type="region of interest" description="Disordered" evidence="5">
    <location>
        <begin position="1"/>
        <end position="249"/>
    </location>
</feature>
<reference evidence="7 8" key="1">
    <citation type="submission" date="2016-10" db="EMBL/GenBank/DDBJ databases">
        <authorList>
            <person name="de Groot N.N."/>
        </authorList>
    </citation>
    <scope>NUCLEOTIDE SEQUENCE [LARGE SCALE GENOMIC DNA]</scope>
    <source>
        <strain>GEY</strain>
        <strain evidence="8">DSM 9560</strain>
    </source>
</reference>
<feature type="domain" description="RNA-binding S4" evidence="6">
    <location>
        <begin position="300"/>
        <end position="358"/>
    </location>
</feature>
<feature type="compositionally biased region" description="Polar residues" evidence="5">
    <location>
        <begin position="78"/>
        <end position="90"/>
    </location>
</feature>
<dbReference type="SMART" id="SM00363">
    <property type="entry name" value="S4"/>
    <property type="match status" value="1"/>
</dbReference>
<dbReference type="PANTHER" id="PTHR47683">
    <property type="entry name" value="PSEUDOURIDINE SYNTHASE FAMILY PROTEIN-RELATED"/>
    <property type="match status" value="1"/>
</dbReference>
<dbReference type="InterPro" id="IPR000748">
    <property type="entry name" value="PsdUridine_synth_RsuA/RluB/E/F"/>
</dbReference>
<dbReference type="FunFam" id="3.10.290.10:FF:000003">
    <property type="entry name" value="Pseudouridine synthase"/>
    <property type="match status" value="1"/>
</dbReference>
<dbReference type="Pfam" id="PF00849">
    <property type="entry name" value="PseudoU_synth_2"/>
    <property type="match status" value="1"/>
</dbReference>
<name>A0A1I2IMS1_9BACT</name>
<dbReference type="Gene3D" id="3.10.290.10">
    <property type="entry name" value="RNA-binding S4 domain"/>
    <property type="match status" value="1"/>
</dbReference>
<protein>
    <recommendedName>
        <fullName evidence="4">Pseudouridine synthase</fullName>
        <ecNumber evidence="4">5.4.99.-</ecNumber>
    </recommendedName>
</protein>
<dbReference type="PANTHER" id="PTHR47683:SF2">
    <property type="entry name" value="RNA-BINDING S4 DOMAIN-CONTAINING PROTEIN"/>
    <property type="match status" value="1"/>
</dbReference>
<dbReference type="InterPro" id="IPR020103">
    <property type="entry name" value="PsdUridine_synth_cat_dom_sf"/>
</dbReference>
<dbReference type="InterPro" id="IPR018496">
    <property type="entry name" value="PsdUridine_synth_RsuA/RluB_CS"/>
</dbReference>
<feature type="compositionally biased region" description="Basic and acidic residues" evidence="5">
    <location>
        <begin position="94"/>
        <end position="205"/>
    </location>
</feature>
<feature type="compositionally biased region" description="Basic and acidic residues" evidence="5">
    <location>
        <begin position="232"/>
        <end position="246"/>
    </location>
</feature>
<dbReference type="InterPro" id="IPR006145">
    <property type="entry name" value="PsdUridine_synth_RsuA/RluA"/>
</dbReference>
<evidence type="ECO:0000256" key="2">
    <source>
        <dbReference type="ARBA" id="ARBA00023235"/>
    </source>
</evidence>
<dbReference type="InterPro" id="IPR036986">
    <property type="entry name" value="S4_RNA-bd_sf"/>
</dbReference>
<proteinExistence type="inferred from homology"/>
<dbReference type="GO" id="GO:0000455">
    <property type="term" value="P:enzyme-directed rRNA pseudouridine synthesis"/>
    <property type="evidence" value="ECO:0007669"/>
    <property type="project" value="UniProtKB-ARBA"/>
</dbReference>
<dbReference type="EMBL" id="FONY01000034">
    <property type="protein sequence ID" value="SFF43702.1"/>
    <property type="molecule type" value="Genomic_DNA"/>
</dbReference>
<dbReference type="GO" id="GO:0003723">
    <property type="term" value="F:RNA binding"/>
    <property type="evidence" value="ECO:0007669"/>
    <property type="project" value="UniProtKB-KW"/>
</dbReference>
<dbReference type="GO" id="GO:0120159">
    <property type="term" value="F:rRNA pseudouridine synthase activity"/>
    <property type="evidence" value="ECO:0007669"/>
    <property type="project" value="UniProtKB-ARBA"/>
</dbReference>
<dbReference type="PROSITE" id="PS01149">
    <property type="entry name" value="PSI_RSU"/>
    <property type="match status" value="1"/>
</dbReference>
<dbReference type="InterPro" id="IPR042092">
    <property type="entry name" value="PsdUridine_s_RsuA/RluB/E/F_cat"/>
</dbReference>
<dbReference type="EC" id="5.4.99.-" evidence="4"/>
<sequence>MENNYRDKKSRSSRLGKRNEENKSGAKNNSANRKEAFSKGTKFDKKSNNSFDKKDGTFKKKSGIRTAQNKEYDIEELTGTQTRKSNFKSQNNRHKNEMQQDGDHFYGKPFEKKENKFGKEKSNGKPFRKKEGSSERNGKSFEPKRRGFDESKPFEKREKSYDKPYSKENKSFEKKDRTYNKSYDKENKPFEKKERFSNKNTKLEFEDFSYGDSNSTKNKFGRNGRLSSQRPQQKEDVVKDFKERKEKAKKKNIKTPDYDLKKFKDIEQDLANKEKTKRKRINRKEQDVSFEEVKGDGGEVRLNRFIANAGVCSRREADELIQKGRVKINGQVMTEMGYRVKPTDSVYLDDEPLKRERIVYVLLNKPKDHITTTDDPEGRKTVMNLVRKACNERIYPVGRLDRNTTGLLLLTNDGALAEKLAHPSNNIKKVYQILLDKPITEDDFNKIVEGIELEDGNIKPDKLSVISDDGSALEMHIHSGKNRIVRRIFEHLGYEILRLDRVSYAGLTKKGLTRGEWRYLTEQEVIRLKYFVK</sequence>
<dbReference type="SUPFAM" id="SSF55174">
    <property type="entry name" value="Alpha-L RNA-binding motif"/>
    <property type="match status" value="1"/>
</dbReference>
<evidence type="ECO:0000256" key="3">
    <source>
        <dbReference type="PROSITE-ProRule" id="PRU00182"/>
    </source>
</evidence>
<keyword evidence="8" id="KW-1185">Reference proteome</keyword>
<dbReference type="Pfam" id="PF01479">
    <property type="entry name" value="S4"/>
    <property type="match status" value="1"/>
</dbReference>